<dbReference type="PANTHER" id="PTHR45339:SF1">
    <property type="entry name" value="HYBRID SIGNAL TRANSDUCTION HISTIDINE KINASE J"/>
    <property type="match status" value="1"/>
</dbReference>
<comment type="catalytic activity">
    <reaction evidence="1">
        <text>ATP + protein L-histidine = ADP + protein N-phospho-L-histidine.</text>
        <dbReference type="EC" id="2.7.13.3"/>
    </reaction>
</comment>
<feature type="transmembrane region" description="Helical" evidence="6">
    <location>
        <begin position="325"/>
        <end position="348"/>
    </location>
</feature>
<evidence type="ECO:0000256" key="3">
    <source>
        <dbReference type="ARBA" id="ARBA00022553"/>
    </source>
</evidence>
<dbReference type="InterPro" id="IPR001789">
    <property type="entry name" value="Sig_transdc_resp-reg_receiver"/>
</dbReference>
<feature type="modified residue" description="4-aspartylphosphate" evidence="5">
    <location>
        <position position="822"/>
    </location>
</feature>
<keyword evidence="6" id="KW-0812">Transmembrane</keyword>
<gene>
    <name evidence="9" type="ORF">ABS311_04250</name>
</gene>
<evidence type="ECO:0000259" key="8">
    <source>
        <dbReference type="PROSITE" id="PS50110"/>
    </source>
</evidence>
<evidence type="ECO:0000256" key="1">
    <source>
        <dbReference type="ARBA" id="ARBA00000085"/>
    </source>
</evidence>
<dbReference type="PROSITE" id="PS50110">
    <property type="entry name" value="RESPONSE_REGULATORY"/>
    <property type="match status" value="2"/>
</dbReference>
<protein>
    <recommendedName>
        <fullName evidence="2">histidine kinase</fullName>
        <ecNumber evidence="2">2.7.13.3</ecNumber>
    </recommendedName>
</protein>
<reference evidence="9 10" key="1">
    <citation type="submission" date="2024-06" db="EMBL/GenBank/DDBJ databases">
        <authorList>
            <person name="Chen R.Y."/>
        </authorList>
    </citation>
    <scope>NUCLEOTIDE SEQUENCE [LARGE SCALE GENOMIC DNA]</scope>
    <source>
        <strain evidence="9 10">D2</strain>
    </source>
</reference>
<dbReference type="PANTHER" id="PTHR45339">
    <property type="entry name" value="HYBRID SIGNAL TRANSDUCTION HISTIDINE KINASE J"/>
    <property type="match status" value="1"/>
</dbReference>
<dbReference type="SUPFAM" id="SSF55874">
    <property type="entry name" value="ATPase domain of HSP90 chaperone/DNA topoisomerase II/histidine kinase"/>
    <property type="match status" value="1"/>
</dbReference>
<feature type="domain" description="Histidine kinase" evidence="7">
    <location>
        <begin position="392"/>
        <end position="615"/>
    </location>
</feature>
<keyword evidence="3 5" id="KW-0597">Phosphoprotein</keyword>
<dbReference type="EMBL" id="JBELOE010000080">
    <property type="protein sequence ID" value="MER2491088.1"/>
    <property type="molecule type" value="Genomic_DNA"/>
</dbReference>
<keyword evidence="4" id="KW-0902">Two-component regulatory system</keyword>
<keyword evidence="10" id="KW-1185">Reference proteome</keyword>
<dbReference type="RefSeq" id="WP_350400809.1">
    <property type="nucleotide sequence ID" value="NZ_JBELOE010000080.1"/>
</dbReference>
<dbReference type="Pfam" id="PF00512">
    <property type="entry name" value="HisKA"/>
    <property type="match status" value="1"/>
</dbReference>
<evidence type="ECO:0000256" key="6">
    <source>
        <dbReference type="SAM" id="Phobius"/>
    </source>
</evidence>
<dbReference type="Proteomes" id="UP001467690">
    <property type="component" value="Unassembled WGS sequence"/>
</dbReference>
<dbReference type="InterPro" id="IPR011006">
    <property type="entry name" value="CheY-like_superfamily"/>
</dbReference>
<sequence>MSVAVLLVGLFITYGLYHSKHQQELRNAQLEFKQLAIARVRDIEAEFKRSYFQVASIANLFSSSDWVSQAEFTEFVERVFPIFPKGRRISMIAHIHQDALDDYISNLKRNNAFSYADFAVFDHINGQKVMPPSVHNQHYNFIVYGFPTPKINDFYGRNIRPDSPIGPKLHTVLQSQAPYISGISMPIEGIVDKPFFIYIHPFVKKEKNGSTSLAGVIVSSQYVEDVMASQVIQESVDLFSFQIIDNLGNMYRYPENSLQVSTSAKQSATLQSDNNESKSDIAKTKTVVDKTHNPFVFSESLDLVGNRWQLKITPNYQLGKKADEVLLSILLLGSIVSVFSAVFVHLMLSQKYRLESLVASKTAQLSEKNKLLKSAVVKAEKSAQIKAEFLANMSHEIRTPLNGIYGFAQLLRHSKLDSKQSGYVDRMELSAKHLMTVINDILDFSKIESGNLELESRPISIIKIIDFLYASFENAAQEAGIEFTVKLSEIAEPDLLGDEVRLNQILLNLCSNAIKFTHKGRVEVTINMHATQTNSELQEVEFSVKDTGIGMKPESLKNLFQAFTQADTSTTRKFGGTGLGLTISQQLCKLMGGKIIAQSQEGVGSTFTAIVRLKRNTNVVQQDLANKTFNKTVSVLLIEDNHTALEVLDKSLTKMKAQVTSTLSAKYALQQLKQAQAHFDLILLDWTMSEMDGKAFIQSALALNLARLPKIIVISAYDLNVIQSAAMDLPISAILQKPCLESRLFDVIANTVAIGGAGRKPESDVCSLSGLDILVAEDNEINQLLVKTMLTNQGVNVDVVENGQQCIELLEKKHNYDVILMDIHMPVLDGLEATKIIRQNHNKTIANIPIIALTANVVKEDVETYIANGINAHAAKPIEFSQLKQIIVEQIAQQ</sequence>
<organism evidence="9 10">
    <name type="scientific">Catenovulum sediminis</name>
    <dbReference type="NCBI Taxonomy" id="1740262"/>
    <lineage>
        <taxon>Bacteria</taxon>
        <taxon>Pseudomonadati</taxon>
        <taxon>Pseudomonadota</taxon>
        <taxon>Gammaproteobacteria</taxon>
        <taxon>Alteromonadales</taxon>
        <taxon>Alteromonadaceae</taxon>
        <taxon>Catenovulum</taxon>
    </lineage>
</organism>
<dbReference type="PRINTS" id="PR00344">
    <property type="entry name" value="BCTRLSENSOR"/>
</dbReference>
<feature type="domain" description="Response regulatory" evidence="8">
    <location>
        <begin position="634"/>
        <end position="752"/>
    </location>
</feature>
<evidence type="ECO:0000256" key="5">
    <source>
        <dbReference type="PROSITE-ProRule" id="PRU00169"/>
    </source>
</evidence>
<evidence type="ECO:0000313" key="10">
    <source>
        <dbReference type="Proteomes" id="UP001467690"/>
    </source>
</evidence>
<dbReference type="PROSITE" id="PS50109">
    <property type="entry name" value="HIS_KIN"/>
    <property type="match status" value="1"/>
</dbReference>
<dbReference type="CDD" id="cd17546">
    <property type="entry name" value="REC_hyHK_CKI1_RcsC-like"/>
    <property type="match status" value="1"/>
</dbReference>
<feature type="domain" description="Response regulatory" evidence="8">
    <location>
        <begin position="772"/>
        <end position="891"/>
    </location>
</feature>
<dbReference type="InterPro" id="IPR005467">
    <property type="entry name" value="His_kinase_dom"/>
</dbReference>
<dbReference type="CDD" id="cd00156">
    <property type="entry name" value="REC"/>
    <property type="match status" value="1"/>
</dbReference>
<keyword evidence="6" id="KW-0472">Membrane</keyword>
<dbReference type="Gene3D" id="3.40.50.2300">
    <property type="match status" value="2"/>
</dbReference>
<evidence type="ECO:0000259" key="7">
    <source>
        <dbReference type="PROSITE" id="PS50109"/>
    </source>
</evidence>
<dbReference type="SMART" id="SM00448">
    <property type="entry name" value="REC"/>
    <property type="match status" value="2"/>
</dbReference>
<dbReference type="Pfam" id="PF02518">
    <property type="entry name" value="HATPase_c"/>
    <property type="match status" value="1"/>
</dbReference>
<dbReference type="InterPro" id="IPR036097">
    <property type="entry name" value="HisK_dim/P_sf"/>
</dbReference>
<comment type="caution">
    <text evidence="9">The sequence shown here is derived from an EMBL/GenBank/DDBJ whole genome shotgun (WGS) entry which is preliminary data.</text>
</comment>
<evidence type="ECO:0000256" key="2">
    <source>
        <dbReference type="ARBA" id="ARBA00012438"/>
    </source>
</evidence>
<name>A0ABV1RDT3_9ALTE</name>
<dbReference type="Gene3D" id="1.10.287.130">
    <property type="match status" value="1"/>
</dbReference>
<dbReference type="SMART" id="SM00387">
    <property type="entry name" value="HATPase_c"/>
    <property type="match status" value="1"/>
</dbReference>
<dbReference type="CDD" id="cd00082">
    <property type="entry name" value="HisKA"/>
    <property type="match status" value="1"/>
</dbReference>
<dbReference type="EC" id="2.7.13.3" evidence="2"/>
<keyword evidence="6" id="KW-1133">Transmembrane helix</keyword>
<dbReference type="Gene3D" id="3.30.565.10">
    <property type="entry name" value="Histidine kinase-like ATPase, C-terminal domain"/>
    <property type="match status" value="1"/>
</dbReference>
<dbReference type="InterPro" id="IPR036890">
    <property type="entry name" value="HATPase_C_sf"/>
</dbReference>
<dbReference type="InterPro" id="IPR003594">
    <property type="entry name" value="HATPase_dom"/>
</dbReference>
<feature type="modified residue" description="4-aspartylphosphate" evidence="5">
    <location>
        <position position="685"/>
    </location>
</feature>
<dbReference type="InterPro" id="IPR004358">
    <property type="entry name" value="Sig_transdc_His_kin-like_C"/>
</dbReference>
<dbReference type="CDD" id="cd16922">
    <property type="entry name" value="HATPase_EvgS-ArcB-TorS-like"/>
    <property type="match status" value="1"/>
</dbReference>
<accession>A0ABV1RDT3</accession>
<dbReference type="SMART" id="SM00388">
    <property type="entry name" value="HisKA"/>
    <property type="match status" value="1"/>
</dbReference>
<dbReference type="Pfam" id="PF00072">
    <property type="entry name" value="Response_reg"/>
    <property type="match status" value="2"/>
</dbReference>
<proteinExistence type="predicted"/>
<dbReference type="InterPro" id="IPR003661">
    <property type="entry name" value="HisK_dim/P_dom"/>
</dbReference>
<dbReference type="SUPFAM" id="SSF52172">
    <property type="entry name" value="CheY-like"/>
    <property type="match status" value="2"/>
</dbReference>
<evidence type="ECO:0000313" key="9">
    <source>
        <dbReference type="EMBL" id="MER2491088.1"/>
    </source>
</evidence>
<dbReference type="SUPFAM" id="SSF47384">
    <property type="entry name" value="Homodimeric domain of signal transducing histidine kinase"/>
    <property type="match status" value="1"/>
</dbReference>
<evidence type="ECO:0000256" key="4">
    <source>
        <dbReference type="ARBA" id="ARBA00023012"/>
    </source>
</evidence>